<evidence type="ECO:0000256" key="1">
    <source>
        <dbReference type="ARBA" id="ARBA00001031"/>
    </source>
</evidence>
<dbReference type="Pfam" id="PF01380">
    <property type="entry name" value="SIS"/>
    <property type="match status" value="2"/>
</dbReference>
<dbReference type="GO" id="GO:0097367">
    <property type="term" value="F:carbohydrate derivative binding"/>
    <property type="evidence" value="ECO:0007669"/>
    <property type="project" value="InterPro"/>
</dbReference>
<evidence type="ECO:0000256" key="3">
    <source>
        <dbReference type="ARBA" id="ARBA00016090"/>
    </source>
</evidence>
<proteinExistence type="predicted"/>
<dbReference type="EC" id="2.6.1.16" evidence="2"/>
<dbReference type="GO" id="GO:0006047">
    <property type="term" value="P:UDP-N-acetylglucosamine metabolic process"/>
    <property type="evidence" value="ECO:0007669"/>
    <property type="project" value="TreeGrafter"/>
</dbReference>
<gene>
    <name evidence="8" type="ORF">DWE98_04400</name>
</gene>
<feature type="domain" description="SIS" evidence="7">
    <location>
        <begin position="57"/>
        <end position="197"/>
    </location>
</feature>
<evidence type="ECO:0000313" key="8">
    <source>
        <dbReference type="EMBL" id="RDJ29773.1"/>
    </source>
</evidence>
<evidence type="ECO:0000259" key="7">
    <source>
        <dbReference type="PROSITE" id="PS51464"/>
    </source>
</evidence>
<dbReference type="RefSeq" id="WP_114827886.1">
    <property type="nucleotide sequence ID" value="NZ_QQTO01000019.1"/>
</dbReference>
<dbReference type="EMBL" id="QQTP01000001">
    <property type="protein sequence ID" value="RDJ29773.1"/>
    <property type="molecule type" value="Genomic_DNA"/>
</dbReference>
<dbReference type="Gene3D" id="3.40.50.10490">
    <property type="entry name" value="Glucose-6-phosphate isomerase like protein, domain 1"/>
    <property type="match status" value="2"/>
</dbReference>
<name>A0A370LCS2_9HYPH</name>
<evidence type="ECO:0000256" key="6">
    <source>
        <dbReference type="SAM" id="MobiDB-lite"/>
    </source>
</evidence>
<dbReference type="SUPFAM" id="SSF53697">
    <property type="entry name" value="SIS domain"/>
    <property type="match status" value="1"/>
</dbReference>
<dbReference type="PANTHER" id="PTHR10937:SF0">
    <property type="entry name" value="GLUTAMINE--FRUCTOSE-6-PHOSPHATE TRANSAMINASE (ISOMERIZING)"/>
    <property type="match status" value="1"/>
</dbReference>
<dbReference type="InterPro" id="IPR046348">
    <property type="entry name" value="SIS_dom_sf"/>
</dbReference>
<keyword evidence="4" id="KW-0032">Aminotransferase</keyword>
<dbReference type="GO" id="GO:0004360">
    <property type="term" value="F:glutamine-fructose-6-phosphate transaminase (isomerizing) activity"/>
    <property type="evidence" value="ECO:0007669"/>
    <property type="project" value="UniProtKB-EC"/>
</dbReference>
<dbReference type="Proteomes" id="UP000255207">
    <property type="component" value="Unassembled WGS sequence"/>
</dbReference>
<dbReference type="OrthoDB" id="7808879at2"/>
<evidence type="ECO:0000256" key="4">
    <source>
        <dbReference type="ARBA" id="ARBA00022576"/>
    </source>
</evidence>
<keyword evidence="4" id="KW-0808">Transferase</keyword>
<keyword evidence="9" id="KW-1185">Reference proteome</keyword>
<comment type="caution">
    <text evidence="8">The sequence shown here is derived from an EMBL/GenBank/DDBJ whole genome shotgun (WGS) entry which is preliminary data.</text>
</comment>
<keyword evidence="5" id="KW-0315">Glutamine amidotransferase</keyword>
<dbReference type="InterPro" id="IPR001347">
    <property type="entry name" value="SIS_dom"/>
</dbReference>
<evidence type="ECO:0000313" key="9">
    <source>
        <dbReference type="Proteomes" id="UP000255207"/>
    </source>
</evidence>
<protein>
    <recommendedName>
        <fullName evidence="3">Glutamine--fructose-6-phosphate aminotransferase [isomerizing]</fullName>
        <ecNumber evidence="2">2.6.1.16</ecNumber>
    </recommendedName>
</protein>
<dbReference type="GO" id="GO:0006487">
    <property type="term" value="P:protein N-linked glycosylation"/>
    <property type="evidence" value="ECO:0007669"/>
    <property type="project" value="TreeGrafter"/>
</dbReference>
<feature type="region of interest" description="Disordered" evidence="6">
    <location>
        <begin position="1"/>
        <end position="24"/>
    </location>
</feature>
<reference evidence="9" key="1">
    <citation type="submission" date="2018-07" db="EMBL/GenBank/DDBJ databases">
        <authorList>
            <person name="Safronova V.I."/>
            <person name="Chirak E.R."/>
            <person name="Sazanova A.L."/>
        </authorList>
    </citation>
    <scope>NUCLEOTIDE SEQUENCE [LARGE SCALE GENOMIC DNA]</scope>
    <source>
        <strain evidence="9">RCAM04685</strain>
    </source>
</reference>
<sequence length="377" mass="39849">MVDHSQEFKKLKRESSSDAPGDPERFRRVELTNLEMMAQGQAISRTLETTAETVARIAAEMKDRPLRRIVMIGCGDSWISGHGVRLAVERILGVICEPYEAFDFEHYGLATVDEATLVIGLSSSGNTAPVTAGLKGALAKGAYVVALTNTATAPMMRDFPNALLIQATRGGWPTQSSTAAMALKIALALAIAKARGRGEGEAPGLTADLAALPALMDRVSTGFYERAAALGKELARAELVLLTGAGPHFAPAAFGAAKLKELAPIHAIAFPLEEYHHYRTQKAGDPMFLIAPDAASHQRALETAIVSKGVGGRTIALVPEGETAISAEVAHAWHLPAVRVELAPLVYSVPLHLFSYHVTKARDALGLGAPQLGGLAA</sequence>
<evidence type="ECO:0000256" key="5">
    <source>
        <dbReference type="ARBA" id="ARBA00022962"/>
    </source>
</evidence>
<organism evidence="8 9">
    <name type="scientific">Bosea caraganae</name>
    <dbReference type="NCBI Taxonomy" id="2763117"/>
    <lineage>
        <taxon>Bacteria</taxon>
        <taxon>Pseudomonadati</taxon>
        <taxon>Pseudomonadota</taxon>
        <taxon>Alphaproteobacteria</taxon>
        <taxon>Hyphomicrobiales</taxon>
        <taxon>Boseaceae</taxon>
        <taxon>Bosea</taxon>
    </lineage>
</organism>
<accession>A0A370LCS2</accession>
<feature type="domain" description="SIS" evidence="7">
    <location>
        <begin position="230"/>
        <end position="369"/>
    </location>
</feature>
<dbReference type="PANTHER" id="PTHR10937">
    <property type="entry name" value="GLUCOSAMINE--FRUCTOSE-6-PHOSPHATE AMINOTRANSFERASE, ISOMERIZING"/>
    <property type="match status" value="1"/>
</dbReference>
<dbReference type="GO" id="GO:0006002">
    <property type="term" value="P:fructose 6-phosphate metabolic process"/>
    <property type="evidence" value="ECO:0007669"/>
    <property type="project" value="TreeGrafter"/>
</dbReference>
<dbReference type="AlphaFoldDB" id="A0A370LCS2"/>
<evidence type="ECO:0000256" key="2">
    <source>
        <dbReference type="ARBA" id="ARBA00012916"/>
    </source>
</evidence>
<dbReference type="PROSITE" id="PS51464">
    <property type="entry name" value="SIS"/>
    <property type="match status" value="2"/>
</dbReference>
<comment type="catalytic activity">
    <reaction evidence="1">
        <text>D-fructose 6-phosphate + L-glutamine = D-glucosamine 6-phosphate + L-glutamate</text>
        <dbReference type="Rhea" id="RHEA:13237"/>
        <dbReference type="ChEBI" id="CHEBI:29985"/>
        <dbReference type="ChEBI" id="CHEBI:58359"/>
        <dbReference type="ChEBI" id="CHEBI:58725"/>
        <dbReference type="ChEBI" id="CHEBI:61527"/>
        <dbReference type="EC" id="2.6.1.16"/>
    </reaction>
</comment>